<keyword evidence="14" id="KW-1185">Reference proteome</keyword>
<dbReference type="FunFam" id="3.20.20.70:FF:000006">
    <property type="entry name" value="Imidazole glycerol phosphate synthase subunit HisF"/>
    <property type="match status" value="1"/>
</dbReference>
<dbReference type="InterPro" id="IPR011060">
    <property type="entry name" value="RibuloseP-bd_barrel"/>
</dbReference>
<reference evidence="13 14" key="1">
    <citation type="submission" date="2019-08" db="EMBL/GenBank/DDBJ databases">
        <title>In-depth cultivation of the pig gut microbiome towards novel bacterial diversity and tailored functional studies.</title>
        <authorList>
            <person name="Wylensek D."/>
            <person name="Hitch T.C.A."/>
            <person name="Clavel T."/>
        </authorList>
    </citation>
    <scope>NUCLEOTIDE SEQUENCE [LARGE SCALE GENOMIC DNA]</scope>
    <source>
        <strain evidence="13 14">WCA-383-APC-5B</strain>
    </source>
</reference>
<dbReference type="PANTHER" id="PTHR21235:SF2">
    <property type="entry name" value="IMIDAZOLE GLYCEROL PHOSPHATE SYNTHASE HISHF"/>
    <property type="match status" value="1"/>
</dbReference>
<name>A0A7X2MVM0_9CLOT</name>
<comment type="catalytic activity">
    <reaction evidence="10 11">
        <text>5-[(5-phospho-1-deoxy-D-ribulos-1-ylimino)methylamino]-1-(5-phospho-beta-D-ribosyl)imidazole-4-carboxamide + L-glutamine = D-erythro-1-(imidazol-4-yl)glycerol 3-phosphate + 5-amino-1-(5-phospho-beta-D-ribosyl)imidazole-4-carboxamide + L-glutamate + H(+)</text>
        <dbReference type="Rhea" id="RHEA:24793"/>
        <dbReference type="ChEBI" id="CHEBI:15378"/>
        <dbReference type="ChEBI" id="CHEBI:29985"/>
        <dbReference type="ChEBI" id="CHEBI:58278"/>
        <dbReference type="ChEBI" id="CHEBI:58359"/>
        <dbReference type="ChEBI" id="CHEBI:58475"/>
        <dbReference type="ChEBI" id="CHEBI:58525"/>
        <dbReference type="EC" id="4.3.2.10"/>
    </reaction>
</comment>
<comment type="pathway">
    <text evidence="2 11">Amino-acid biosynthesis; L-histidine biosynthesis; L-histidine from 5-phospho-alpha-D-ribose 1-diphosphate: step 5/9.</text>
</comment>
<dbReference type="EC" id="4.3.2.10" evidence="11"/>
<keyword evidence="5 11" id="KW-0963">Cytoplasm</keyword>
<evidence type="ECO:0000256" key="9">
    <source>
        <dbReference type="ARBA" id="ARBA00025475"/>
    </source>
</evidence>
<comment type="caution">
    <text evidence="13">The sequence shown here is derived from an EMBL/GenBank/DDBJ whole genome shotgun (WGS) entry which is preliminary data.</text>
</comment>
<evidence type="ECO:0000313" key="13">
    <source>
        <dbReference type="EMBL" id="MSR89916.1"/>
    </source>
</evidence>
<dbReference type="SUPFAM" id="SSF51366">
    <property type="entry name" value="Ribulose-phoshate binding barrel"/>
    <property type="match status" value="1"/>
</dbReference>
<feature type="active site" evidence="11">
    <location>
        <position position="11"/>
    </location>
</feature>
<evidence type="ECO:0000313" key="14">
    <source>
        <dbReference type="Proteomes" id="UP000460287"/>
    </source>
</evidence>
<organism evidence="13 14">
    <name type="scientific">Inconstantimicrobium porci</name>
    <dbReference type="NCBI Taxonomy" id="2652291"/>
    <lineage>
        <taxon>Bacteria</taxon>
        <taxon>Bacillati</taxon>
        <taxon>Bacillota</taxon>
        <taxon>Clostridia</taxon>
        <taxon>Eubacteriales</taxon>
        <taxon>Clostridiaceae</taxon>
        <taxon>Inconstantimicrobium</taxon>
    </lineage>
</organism>
<evidence type="ECO:0000256" key="10">
    <source>
        <dbReference type="ARBA" id="ARBA00047838"/>
    </source>
</evidence>
<dbReference type="Pfam" id="PF00977">
    <property type="entry name" value="His_biosynth"/>
    <property type="match status" value="1"/>
</dbReference>
<dbReference type="InterPro" id="IPR013785">
    <property type="entry name" value="Aldolase_TIM"/>
</dbReference>
<evidence type="ECO:0000256" key="2">
    <source>
        <dbReference type="ARBA" id="ARBA00005091"/>
    </source>
</evidence>
<evidence type="ECO:0000256" key="11">
    <source>
        <dbReference type="HAMAP-Rule" id="MF_01013"/>
    </source>
</evidence>
<gene>
    <name evidence="11 13" type="primary">hisF</name>
    <name evidence="13" type="ORF">FYJ33_00450</name>
</gene>
<dbReference type="CDD" id="cd04731">
    <property type="entry name" value="HisF"/>
    <property type="match status" value="1"/>
</dbReference>
<evidence type="ECO:0000256" key="5">
    <source>
        <dbReference type="ARBA" id="ARBA00022490"/>
    </source>
</evidence>
<dbReference type="InterPro" id="IPR050064">
    <property type="entry name" value="IGPS_HisA/HisF"/>
</dbReference>
<dbReference type="NCBIfam" id="TIGR00735">
    <property type="entry name" value="hisF"/>
    <property type="match status" value="1"/>
</dbReference>
<comment type="subunit">
    <text evidence="4 11">Heterodimer of HisH and HisF.</text>
</comment>
<dbReference type="Proteomes" id="UP000460287">
    <property type="component" value="Unassembled WGS sequence"/>
</dbReference>
<dbReference type="InterPro" id="IPR004651">
    <property type="entry name" value="HisF"/>
</dbReference>
<comment type="similarity">
    <text evidence="3 11 12">Belongs to the HisA/HisF family.</text>
</comment>
<proteinExistence type="inferred from homology"/>
<dbReference type="GO" id="GO:0005737">
    <property type="term" value="C:cytoplasm"/>
    <property type="evidence" value="ECO:0007669"/>
    <property type="project" value="UniProtKB-SubCell"/>
</dbReference>
<evidence type="ECO:0000256" key="12">
    <source>
        <dbReference type="RuleBase" id="RU003657"/>
    </source>
</evidence>
<comment type="subcellular location">
    <subcellularLocation>
        <location evidence="1 11">Cytoplasm</location>
    </subcellularLocation>
</comment>
<dbReference type="GO" id="GO:0016829">
    <property type="term" value="F:lyase activity"/>
    <property type="evidence" value="ECO:0007669"/>
    <property type="project" value="UniProtKB-KW"/>
</dbReference>
<evidence type="ECO:0000256" key="4">
    <source>
        <dbReference type="ARBA" id="ARBA00011152"/>
    </source>
</evidence>
<protein>
    <recommendedName>
        <fullName evidence="11">Imidazole glycerol phosphate synthase subunit HisF</fullName>
        <ecNumber evidence="11">4.3.2.10</ecNumber>
    </recommendedName>
    <alternativeName>
        <fullName evidence="11">IGP synthase cyclase subunit</fullName>
    </alternativeName>
    <alternativeName>
        <fullName evidence="11">IGP synthase subunit HisF</fullName>
    </alternativeName>
    <alternativeName>
        <fullName evidence="11">ImGP synthase subunit HisF</fullName>
        <shortName evidence="11">IGPS subunit HisF</shortName>
    </alternativeName>
</protein>
<evidence type="ECO:0000256" key="3">
    <source>
        <dbReference type="ARBA" id="ARBA00009667"/>
    </source>
</evidence>
<dbReference type="HAMAP" id="MF_01013">
    <property type="entry name" value="HisF"/>
    <property type="match status" value="1"/>
</dbReference>
<dbReference type="EMBL" id="VULX01000001">
    <property type="protein sequence ID" value="MSR89916.1"/>
    <property type="molecule type" value="Genomic_DNA"/>
</dbReference>
<dbReference type="PANTHER" id="PTHR21235">
    <property type="entry name" value="IMIDAZOLE GLYCEROL PHOSPHATE SYNTHASE SUBUNIT HISF/H IGP SYNTHASE SUBUNIT HISF/H"/>
    <property type="match status" value="1"/>
</dbReference>
<feature type="active site" evidence="11">
    <location>
        <position position="130"/>
    </location>
</feature>
<dbReference type="UniPathway" id="UPA00031">
    <property type="reaction ID" value="UER00010"/>
</dbReference>
<dbReference type="RefSeq" id="WP_154529801.1">
    <property type="nucleotide sequence ID" value="NZ_JAQXTV010000132.1"/>
</dbReference>
<dbReference type="GO" id="GO:0000105">
    <property type="term" value="P:L-histidine biosynthetic process"/>
    <property type="evidence" value="ECO:0007669"/>
    <property type="project" value="UniProtKB-UniRule"/>
</dbReference>
<accession>A0A7X2MVM0</accession>
<keyword evidence="8 11" id="KW-0456">Lyase</keyword>
<dbReference type="AlphaFoldDB" id="A0A7X2MVM0"/>
<evidence type="ECO:0000256" key="8">
    <source>
        <dbReference type="ARBA" id="ARBA00023239"/>
    </source>
</evidence>
<keyword evidence="6 11" id="KW-0028">Amino-acid biosynthesis</keyword>
<evidence type="ECO:0000256" key="6">
    <source>
        <dbReference type="ARBA" id="ARBA00022605"/>
    </source>
</evidence>
<dbReference type="InterPro" id="IPR006062">
    <property type="entry name" value="His_biosynth"/>
</dbReference>
<evidence type="ECO:0000256" key="7">
    <source>
        <dbReference type="ARBA" id="ARBA00023102"/>
    </source>
</evidence>
<dbReference type="Gene3D" id="3.20.20.70">
    <property type="entry name" value="Aldolase class I"/>
    <property type="match status" value="1"/>
</dbReference>
<keyword evidence="7 11" id="KW-0368">Histidine biosynthesis</keyword>
<dbReference type="GO" id="GO:0000107">
    <property type="term" value="F:imidazoleglycerol-phosphate synthase activity"/>
    <property type="evidence" value="ECO:0007669"/>
    <property type="project" value="UniProtKB-UniRule"/>
</dbReference>
<comment type="function">
    <text evidence="9 11">IGPS catalyzes the conversion of PRFAR and glutamine to IGP, AICAR and glutamate. The HisF subunit catalyzes the cyclization activity that produces IGP and AICAR from PRFAR using the ammonia provided by the HisH subunit.</text>
</comment>
<evidence type="ECO:0000256" key="1">
    <source>
        <dbReference type="ARBA" id="ARBA00004496"/>
    </source>
</evidence>
<sequence length="253" mass="27614">MHTKRIIPCLDVKEGRVVKGINFKGLVDVGNPVDLAEFYYKQGADELVFLDITATHEKRDIMESVVKSVAEKIFIPFTVGGGLRTIDDIRKILRAGADKVSLNSAAVRDKNLIREGAYYFGNQCIVLAADAKKRDDRTGWNVVIEGGRKDTGIDLLKWVEEAVSLGAGEILLTSMDADGTKKGFDIELTNAVSNITNVPVIASGGCGCLEDFCDVFKDDTADAALAASLFHYGELTVGQVKEYLKKRNIPVRV</sequence>